<evidence type="ECO:0000313" key="3">
    <source>
        <dbReference type="EMBL" id="KAK7590651.1"/>
    </source>
</evidence>
<reference evidence="3 4" key="1">
    <citation type="submission" date="2024-03" db="EMBL/GenBank/DDBJ databases">
        <title>Adaptation during the transition from Ophiocordyceps entomopathogen to insect associate is accompanied by gene loss and intensified selection.</title>
        <authorList>
            <person name="Ward C.M."/>
            <person name="Onetto C.A."/>
            <person name="Borneman A.R."/>
        </authorList>
    </citation>
    <scope>NUCLEOTIDE SEQUENCE [LARGE SCALE GENOMIC DNA]</scope>
    <source>
        <strain evidence="3">AWRI1</strain>
        <tissue evidence="3">Single Adult Female</tissue>
    </source>
</reference>
<organism evidence="3 4">
    <name type="scientific">Parthenolecanium corni</name>
    <dbReference type="NCBI Taxonomy" id="536013"/>
    <lineage>
        <taxon>Eukaryota</taxon>
        <taxon>Metazoa</taxon>
        <taxon>Ecdysozoa</taxon>
        <taxon>Arthropoda</taxon>
        <taxon>Hexapoda</taxon>
        <taxon>Insecta</taxon>
        <taxon>Pterygota</taxon>
        <taxon>Neoptera</taxon>
        <taxon>Paraneoptera</taxon>
        <taxon>Hemiptera</taxon>
        <taxon>Sternorrhyncha</taxon>
        <taxon>Coccoidea</taxon>
        <taxon>Coccidae</taxon>
        <taxon>Parthenolecanium</taxon>
    </lineage>
</organism>
<sequence length="287" mass="34305">MVAENKAARSPSKRYDPIIQHQLNFIERLVGVTNNERDDHRCPYHACRFVERHRSPKRGTHRENSQDFKDDPLKQGDMEEPEPDMGEAEEELAKAEEEEEEESKIRRHIHPCICDLTKSQRKRIKKHLDHRALMHRKYENRIAEIEEEFARLEEERLERERELEEQQELFGDEYELVGKKKKRKKRSARRASMVSLGVKQVINWRKGPKIQVKMTKASTLRKEYASYCGHRTIPETPWKHITYGEEPAVKVRVTKAFSLRLKSNQNKLKYLLDHEDKKPRFVLPYWV</sequence>
<feature type="compositionally biased region" description="Acidic residues" evidence="2">
    <location>
        <begin position="78"/>
        <end position="102"/>
    </location>
</feature>
<evidence type="ECO:0000313" key="4">
    <source>
        <dbReference type="Proteomes" id="UP001367676"/>
    </source>
</evidence>
<dbReference type="AlphaFoldDB" id="A0AAN9TI72"/>
<comment type="caution">
    <text evidence="3">The sequence shown here is derived from an EMBL/GenBank/DDBJ whole genome shotgun (WGS) entry which is preliminary data.</text>
</comment>
<evidence type="ECO:0000256" key="1">
    <source>
        <dbReference type="SAM" id="Coils"/>
    </source>
</evidence>
<keyword evidence="4" id="KW-1185">Reference proteome</keyword>
<feature type="region of interest" description="Disordered" evidence="2">
    <location>
        <begin position="55"/>
        <end position="104"/>
    </location>
</feature>
<evidence type="ECO:0000256" key="2">
    <source>
        <dbReference type="SAM" id="MobiDB-lite"/>
    </source>
</evidence>
<dbReference type="Proteomes" id="UP001367676">
    <property type="component" value="Unassembled WGS sequence"/>
</dbReference>
<protein>
    <submittedName>
        <fullName evidence="3">Uncharacterized protein</fullName>
    </submittedName>
</protein>
<keyword evidence="1" id="KW-0175">Coiled coil</keyword>
<dbReference type="EMBL" id="JBBCAQ010000022">
    <property type="protein sequence ID" value="KAK7590651.1"/>
    <property type="molecule type" value="Genomic_DNA"/>
</dbReference>
<feature type="coiled-coil region" evidence="1">
    <location>
        <begin position="135"/>
        <end position="169"/>
    </location>
</feature>
<proteinExistence type="predicted"/>
<accession>A0AAN9TI72</accession>
<gene>
    <name evidence="3" type="ORF">V9T40_002264</name>
</gene>
<feature type="compositionally biased region" description="Basic and acidic residues" evidence="2">
    <location>
        <begin position="61"/>
        <end position="77"/>
    </location>
</feature>
<name>A0AAN9TI72_9HEMI</name>